<reference evidence="2" key="1">
    <citation type="submission" date="2019-11" db="EMBL/GenBank/DDBJ databases">
        <title>Genomic insights into an expanded diversity of filamentous marine cyanobacteria reveals the extraordinary biosynthetic potential of Moorea and Okeania.</title>
        <authorList>
            <person name="Ferreira Leao T."/>
            <person name="Wang M."/>
            <person name="Moss N."/>
            <person name="Da Silva R."/>
            <person name="Sanders J."/>
            <person name="Nurk S."/>
            <person name="Gurevich A."/>
            <person name="Humphrey G."/>
            <person name="Reher R."/>
            <person name="Zhu Q."/>
            <person name="Belda-Ferre P."/>
            <person name="Glukhov E."/>
            <person name="Rex R."/>
            <person name="Dorrestein P.C."/>
            <person name="Knight R."/>
            <person name="Pevzner P."/>
            <person name="Gerwick W.H."/>
            <person name="Gerwick L."/>
        </authorList>
    </citation>
    <scope>NUCLEOTIDE SEQUENCE</scope>
    <source>
        <strain evidence="2">SIO1C4</strain>
    </source>
</reference>
<sequence>MLLNRLASSVLASVVILGSIGTTVINPSTAVAKPSGDSTQLTAANIIATGTFVNVEQNHPTSGTARIINENGKRYLEFEQGFKTANGPEVKVILHRNNTVPVSVNEQDYVTLAALQSTSGAQRYAIPDDWNLDQFKAVAIWCKRFNVTFGYASL</sequence>
<evidence type="ECO:0000259" key="1">
    <source>
        <dbReference type="PROSITE" id="PS51549"/>
    </source>
</evidence>
<comment type="caution">
    <text evidence="2">The sequence shown here is derived from an EMBL/GenBank/DDBJ whole genome shotgun (WGS) entry which is preliminary data.</text>
</comment>
<organism evidence="2">
    <name type="scientific">Symploca sp. SIO1C4</name>
    <dbReference type="NCBI Taxonomy" id="2607765"/>
    <lineage>
        <taxon>Bacteria</taxon>
        <taxon>Bacillati</taxon>
        <taxon>Cyanobacteriota</taxon>
        <taxon>Cyanophyceae</taxon>
        <taxon>Coleofasciculales</taxon>
        <taxon>Coleofasciculaceae</taxon>
        <taxon>Symploca</taxon>
    </lineage>
</organism>
<dbReference type="PROSITE" id="PS51549">
    <property type="entry name" value="DM13"/>
    <property type="match status" value="1"/>
</dbReference>
<dbReference type="Pfam" id="PF10517">
    <property type="entry name" value="DM13"/>
    <property type="match status" value="1"/>
</dbReference>
<proteinExistence type="predicted"/>
<dbReference type="InterPro" id="IPR019545">
    <property type="entry name" value="DM13_domain"/>
</dbReference>
<evidence type="ECO:0000313" key="2">
    <source>
        <dbReference type="EMBL" id="NER32047.1"/>
    </source>
</evidence>
<name>A0A6B3NKA1_9CYAN</name>
<protein>
    <submittedName>
        <fullName evidence="2">DM13 domain-containing protein</fullName>
    </submittedName>
</protein>
<gene>
    <name evidence="2" type="ORF">F6J89_31695</name>
</gene>
<dbReference type="EMBL" id="JAAHFQ010001040">
    <property type="protein sequence ID" value="NER32047.1"/>
    <property type="molecule type" value="Genomic_DNA"/>
</dbReference>
<dbReference type="AlphaFoldDB" id="A0A6B3NKA1"/>
<feature type="domain" description="DM13" evidence="1">
    <location>
        <begin position="50"/>
        <end position="154"/>
    </location>
</feature>
<accession>A0A6B3NKA1</accession>